<dbReference type="AlphaFoldDB" id="M5RZF6"/>
<evidence type="ECO:0000313" key="2">
    <source>
        <dbReference type="EMBL" id="EMI24690.1"/>
    </source>
</evidence>
<proteinExistence type="predicted"/>
<evidence type="ECO:0000256" key="1">
    <source>
        <dbReference type="SAM" id="MobiDB-lite"/>
    </source>
</evidence>
<dbReference type="PATRIC" id="fig|1263868.3.peg.5140"/>
<feature type="region of interest" description="Disordered" evidence="1">
    <location>
        <begin position="1"/>
        <end position="23"/>
    </location>
</feature>
<name>M5RZF6_9BACT</name>
<feature type="region of interest" description="Disordered" evidence="1">
    <location>
        <begin position="35"/>
        <end position="54"/>
    </location>
</feature>
<organism evidence="2 3">
    <name type="scientific">Rhodopirellula europaea SH398</name>
    <dbReference type="NCBI Taxonomy" id="1263868"/>
    <lineage>
        <taxon>Bacteria</taxon>
        <taxon>Pseudomonadati</taxon>
        <taxon>Planctomycetota</taxon>
        <taxon>Planctomycetia</taxon>
        <taxon>Pirellulales</taxon>
        <taxon>Pirellulaceae</taxon>
        <taxon>Rhodopirellula</taxon>
    </lineage>
</organism>
<evidence type="ECO:0000313" key="3">
    <source>
        <dbReference type="Proteomes" id="UP000011996"/>
    </source>
</evidence>
<sequence length="54" mass="6129">MLRIDRGKISPETLVQSSKTRQRWVPMSTIEPAMRRWKQSHPNEAGDAAHGQAS</sequence>
<comment type="caution">
    <text evidence="2">The sequence shown here is derived from an EMBL/GenBank/DDBJ whole genome shotgun (WGS) entry which is preliminary data.</text>
</comment>
<dbReference type="Proteomes" id="UP000011996">
    <property type="component" value="Unassembled WGS sequence"/>
</dbReference>
<reference evidence="2 3" key="1">
    <citation type="journal article" date="2013" name="Mar. Genomics">
        <title>Expression of sulfatases in Rhodopirellula baltica and the diversity of sulfatases in the genus Rhodopirellula.</title>
        <authorList>
            <person name="Wegner C.E."/>
            <person name="Richter-Heitmann T."/>
            <person name="Klindworth A."/>
            <person name="Klockow C."/>
            <person name="Richter M."/>
            <person name="Achstetter T."/>
            <person name="Glockner F.O."/>
            <person name="Harder J."/>
        </authorList>
    </citation>
    <scope>NUCLEOTIDE SEQUENCE [LARGE SCALE GENOMIC DNA]</scope>
    <source>
        <strain evidence="2 3">SH398</strain>
    </source>
</reference>
<dbReference type="EMBL" id="ANOF01000152">
    <property type="protein sequence ID" value="EMI24690.1"/>
    <property type="molecule type" value="Genomic_DNA"/>
</dbReference>
<accession>M5RZF6</accession>
<protein>
    <submittedName>
        <fullName evidence="2">Uncharacterized protein</fullName>
    </submittedName>
</protein>
<gene>
    <name evidence="2" type="ORF">RESH_04737</name>
</gene>
<dbReference type="STRING" id="1263868.RESH_04737"/>